<dbReference type="InterPro" id="IPR008265">
    <property type="entry name" value="Lipase_GDSL_AS"/>
</dbReference>
<dbReference type="OrthoDB" id="1600564at2759"/>
<keyword evidence="5" id="KW-1185">Reference proteome</keyword>
<comment type="caution">
    <text evidence="4">The sequence shown here is derived from an EMBL/GenBank/DDBJ whole genome shotgun (WGS) entry which is preliminary data.</text>
</comment>
<proteinExistence type="inferred from homology"/>
<dbReference type="Pfam" id="PF00657">
    <property type="entry name" value="Lipase_GDSL"/>
    <property type="match status" value="1"/>
</dbReference>
<dbReference type="GO" id="GO:0016298">
    <property type="term" value="F:lipase activity"/>
    <property type="evidence" value="ECO:0007669"/>
    <property type="project" value="InterPro"/>
</dbReference>
<name>A0A8T1Z4L6_ARASU</name>
<dbReference type="Proteomes" id="UP000694251">
    <property type="component" value="Chromosome 11"/>
</dbReference>
<accession>A0A8T1Z4L6</accession>
<evidence type="ECO:0000256" key="2">
    <source>
        <dbReference type="ARBA" id="ARBA00022729"/>
    </source>
</evidence>
<keyword evidence="3" id="KW-1133">Transmembrane helix</keyword>
<dbReference type="PANTHER" id="PTHR45642">
    <property type="entry name" value="GDSL ESTERASE/LIPASE EXL3"/>
    <property type="match status" value="1"/>
</dbReference>
<dbReference type="EMBL" id="JAEFBJ010000011">
    <property type="protein sequence ID" value="KAG7554015.1"/>
    <property type="molecule type" value="Genomic_DNA"/>
</dbReference>
<dbReference type="PROSITE" id="PS01098">
    <property type="entry name" value="LIPASE_GDSL_SER"/>
    <property type="match status" value="1"/>
</dbReference>
<dbReference type="FunFam" id="3.40.50.1110:FF:000003">
    <property type="entry name" value="GDSL esterase/lipase APG"/>
    <property type="match status" value="1"/>
</dbReference>
<protein>
    <submittedName>
        <fullName evidence="4">GDSL lipase/esterase</fullName>
    </submittedName>
</protein>
<evidence type="ECO:0000313" key="5">
    <source>
        <dbReference type="Proteomes" id="UP000694251"/>
    </source>
</evidence>
<dbReference type="AlphaFoldDB" id="A0A8T1Z4L6"/>
<sequence>MNCVLRSTIFEFDYDVTTEACSFKQTKMYLFFQATSLISLPLKPLIIHHFFAHSSLSFTTFKQKMKMFIIMLMSFSVFAYVGTGQPLVPALIIMGDSVVDAGNNNRLNTLVKANFPPYGRDFLGHNATGRFSNGKLATDFTAESLGFTSYPVAYLSQEANGTNLLTGANFASGASGFDDGTALFYNAITLDQQLKNYKEYQNKVTNIVGRERAKEIFSGAIHLLSTGSSDFLQSYYINPILNLIFTPDQYSDRLLRSYSTFVQNLYGLGARKIGVTTLPPLGCLPAAITTFGEAGNNTCVERLNLDAVSFNTKLNNTSMNLTNNLPGLKLVVFDIYNPLLSMVMNPVENGFFESRRACCGTGTMETSFLCNARSVGTCSNATNYVFWDGFHPSEAANRVIANNLLVQGIPLIS</sequence>
<dbReference type="PANTHER" id="PTHR45642:SF103">
    <property type="entry name" value="ZINC FINGER PROTEIN"/>
    <property type="match status" value="1"/>
</dbReference>
<feature type="transmembrane region" description="Helical" evidence="3">
    <location>
        <begin position="67"/>
        <end position="88"/>
    </location>
</feature>
<dbReference type="InterPro" id="IPR050592">
    <property type="entry name" value="GDSL_lipolytic_enzyme"/>
</dbReference>
<keyword evidence="3" id="KW-0472">Membrane</keyword>
<keyword evidence="2" id="KW-0732">Signal</keyword>
<evidence type="ECO:0000313" key="4">
    <source>
        <dbReference type="EMBL" id="KAG7554015.1"/>
    </source>
</evidence>
<dbReference type="GO" id="GO:0006629">
    <property type="term" value="P:lipid metabolic process"/>
    <property type="evidence" value="ECO:0007669"/>
    <property type="project" value="InterPro"/>
</dbReference>
<evidence type="ECO:0000256" key="3">
    <source>
        <dbReference type="SAM" id="Phobius"/>
    </source>
</evidence>
<gene>
    <name evidence="4" type="ORF">ISN44_As11g003040</name>
</gene>
<dbReference type="InterPro" id="IPR035669">
    <property type="entry name" value="SGNH_plant_lipase-like"/>
</dbReference>
<evidence type="ECO:0000256" key="1">
    <source>
        <dbReference type="ARBA" id="ARBA00008668"/>
    </source>
</evidence>
<reference evidence="4 5" key="1">
    <citation type="submission" date="2020-12" db="EMBL/GenBank/DDBJ databases">
        <title>Concerted genomic and epigenomic changes stabilize Arabidopsis allopolyploids.</title>
        <authorList>
            <person name="Chen Z."/>
        </authorList>
    </citation>
    <scope>NUCLEOTIDE SEQUENCE [LARGE SCALE GENOMIC DNA]</scope>
    <source>
        <strain evidence="4">As9502</strain>
        <tissue evidence="4">Leaf</tissue>
    </source>
</reference>
<keyword evidence="3" id="KW-0812">Transmembrane</keyword>
<organism evidence="4 5">
    <name type="scientific">Arabidopsis suecica</name>
    <name type="common">Swedish thale-cress</name>
    <name type="synonym">Cardaminopsis suecica</name>
    <dbReference type="NCBI Taxonomy" id="45249"/>
    <lineage>
        <taxon>Eukaryota</taxon>
        <taxon>Viridiplantae</taxon>
        <taxon>Streptophyta</taxon>
        <taxon>Embryophyta</taxon>
        <taxon>Tracheophyta</taxon>
        <taxon>Spermatophyta</taxon>
        <taxon>Magnoliopsida</taxon>
        <taxon>eudicotyledons</taxon>
        <taxon>Gunneridae</taxon>
        <taxon>Pentapetalae</taxon>
        <taxon>rosids</taxon>
        <taxon>malvids</taxon>
        <taxon>Brassicales</taxon>
        <taxon>Brassicaceae</taxon>
        <taxon>Camelineae</taxon>
        <taxon>Arabidopsis</taxon>
    </lineage>
</organism>
<dbReference type="CDD" id="cd01837">
    <property type="entry name" value="SGNH_plant_lipase_like"/>
    <property type="match status" value="1"/>
</dbReference>
<comment type="similarity">
    <text evidence="1">Belongs to the 'GDSL' lipolytic enzyme family.</text>
</comment>
<dbReference type="InterPro" id="IPR001087">
    <property type="entry name" value="GDSL"/>
</dbReference>